<dbReference type="GeneID" id="66162203"/>
<sequence>MKLCGIDLAVKRPSTVGVLLGDKIEVFEAGDEGIVKLCEDAEVVSIDSPLSHSKGFRDVDKQMIRNGYRVLPPSWMKGLVDKALALSSTLRGTVIETHPTSSLKNIGLDWRKFGVKKDLIDAVVCSLVSLFYKRGEAMEIKGSDGAIYLLPKKRIEVIRITDSVYTFLE</sequence>
<reference evidence="1 2" key="1">
    <citation type="submission" date="2021-04" db="EMBL/GenBank/DDBJ databases">
        <title>Complete genome sequence of Stygiolobus sp. KN-1.</title>
        <authorList>
            <person name="Nakamura K."/>
            <person name="Sakai H."/>
            <person name="Kurosawa N."/>
        </authorList>
    </citation>
    <scope>NUCLEOTIDE SEQUENCE [LARGE SCALE GENOMIC DNA]</scope>
    <source>
        <strain evidence="1 2">KN-1</strain>
    </source>
</reference>
<dbReference type="AlphaFoldDB" id="A0A8D5U4X4"/>
<dbReference type="KEGG" id="csty:KN1_04550"/>
<name>A0A8D5U4X4_9CREN</name>
<keyword evidence="2" id="KW-1185">Reference proteome</keyword>
<dbReference type="RefSeq" id="WP_221289215.1">
    <property type="nucleotide sequence ID" value="NZ_AP024597.1"/>
</dbReference>
<evidence type="ECO:0000313" key="1">
    <source>
        <dbReference type="EMBL" id="BCU69158.1"/>
    </source>
</evidence>
<protein>
    <recommendedName>
        <fullName evidence="3">DUF429 domain-containing protein</fullName>
    </recommendedName>
</protein>
<dbReference type="PIRSF" id="PIRSF024051">
    <property type="entry name" value="DUF429"/>
    <property type="match status" value="1"/>
</dbReference>
<accession>A0A8D5U4X4</accession>
<dbReference type="InterPro" id="IPR018036">
    <property type="entry name" value="DUF429_subgr"/>
</dbReference>
<organism evidence="1 2">
    <name type="scientific">Stygiolobus caldivivus</name>
    <dbReference type="NCBI Taxonomy" id="2824673"/>
    <lineage>
        <taxon>Archaea</taxon>
        <taxon>Thermoproteota</taxon>
        <taxon>Thermoprotei</taxon>
        <taxon>Sulfolobales</taxon>
        <taxon>Sulfolobaceae</taxon>
        <taxon>Stygiolobus</taxon>
    </lineage>
</organism>
<dbReference type="Proteomes" id="UP000825123">
    <property type="component" value="Chromosome"/>
</dbReference>
<dbReference type="EMBL" id="AP024597">
    <property type="protein sequence ID" value="BCU69158.1"/>
    <property type="molecule type" value="Genomic_DNA"/>
</dbReference>
<gene>
    <name evidence="1" type="ORF">KN1_04550</name>
</gene>
<evidence type="ECO:0000313" key="2">
    <source>
        <dbReference type="Proteomes" id="UP000825123"/>
    </source>
</evidence>
<evidence type="ECO:0008006" key="3">
    <source>
        <dbReference type="Google" id="ProtNLM"/>
    </source>
</evidence>
<proteinExistence type="predicted"/>